<sequence length="53" mass="5512">MSWTTSTTALPLHSPLCFADFGPTGGLLAILQFIGGLVASSVETPSFEQLGED</sequence>
<dbReference type="EMBL" id="CP163302">
    <property type="protein sequence ID" value="XDP46184.1"/>
    <property type="molecule type" value="Genomic_DNA"/>
</dbReference>
<reference evidence="1" key="1">
    <citation type="submission" date="2024-07" db="EMBL/GenBank/DDBJ databases">
        <authorList>
            <person name="fu j."/>
        </authorList>
    </citation>
    <scope>NUCLEOTIDE SEQUENCE</scope>
    <source>
        <strain evidence="1">P10A9</strain>
    </source>
</reference>
<dbReference type="AlphaFoldDB" id="A0AB39L798"/>
<name>A0AB39L798_9MICC</name>
<organism evidence="1">
    <name type="scientific">Sinomonas puerhi</name>
    <dbReference type="NCBI Taxonomy" id="3238584"/>
    <lineage>
        <taxon>Bacteria</taxon>
        <taxon>Bacillati</taxon>
        <taxon>Actinomycetota</taxon>
        <taxon>Actinomycetes</taxon>
        <taxon>Micrococcales</taxon>
        <taxon>Micrococcaceae</taxon>
        <taxon>Sinomonas</taxon>
    </lineage>
</organism>
<dbReference type="KEGG" id="spue:AB5L97_03980"/>
<gene>
    <name evidence="1" type="ORF">AB5L97_03980</name>
</gene>
<accession>A0AB39L798</accession>
<dbReference type="RefSeq" id="WP_369046543.1">
    <property type="nucleotide sequence ID" value="NZ_CP163302.1"/>
</dbReference>
<protein>
    <submittedName>
        <fullName evidence="1">Uncharacterized protein</fullName>
    </submittedName>
</protein>
<proteinExistence type="predicted"/>
<evidence type="ECO:0000313" key="1">
    <source>
        <dbReference type="EMBL" id="XDP46184.1"/>
    </source>
</evidence>